<feature type="transmembrane region" description="Helical" evidence="2">
    <location>
        <begin position="466"/>
        <end position="489"/>
    </location>
</feature>
<evidence type="ECO:0000313" key="4">
    <source>
        <dbReference type="Proteomes" id="UP000484381"/>
    </source>
</evidence>
<name>A0A7X1NKF9_9BURK</name>
<proteinExistence type="predicted"/>
<evidence type="ECO:0000313" key="3">
    <source>
        <dbReference type="EMBL" id="MPW23116.1"/>
    </source>
</evidence>
<gene>
    <name evidence="3" type="ORF">GCT13_41695</name>
</gene>
<evidence type="ECO:0000256" key="2">
    <source>
        <dbReference type="SAM" id="Phobius"/>
    </source>
</evidence>
<keyword evidence="2" id="KW-1133">Transmembrane helix</keyword>
<dbReference type="RefSeq" id="WP_152767659.1">
    <property type="nucleotide sequence ID" value="NZ_WHNP01000091.1"/>
</dbReference>
<dbReference type="EMBL" id="WHNP01000091">
    <property type="protein sequence ID" value="MPW23116.1"/>
    <property type="molecule type" value="Genomic_DNA"/>
</dbReference>
<comment type="caution">
    <text evidence="3">The sequence shown here is derived from an EMBL/GenBank/DDBJ whole genome shotgun (WGS) entry which is preliminary data.</text>
</comment>
<keyword evidence="2" id="KW-0472">Membrane</keyword>
<feature type="region of interest" description="Disordered" evidence="1">
    <location>
        <begin position="1"/>
        <end position="23"/>
    </location>
</feature>
<organism evidence="3 4">
    <name type="scientific">Paraburkholderia franconis</name>
    <dbReference type="NCBI Taxonomy" id="2654983"/>
    <lineage>
        <taxon>Bacteria</taxon>
        <taxon>Pseudomonadati</taxon>
        <taxon>Pseudomonadota</taxon>
        <taxon>Betaproteobacteria</taxon>
        <taxon>Burkholderiales</taxon>
        <taxon>Burkholderiaceae</taxon>
        <taxon>Paraburkholderia</taxon>
    </lineage>
</organism>
<keyword evidence="2" id="KW-0812">Transmembrane</keyword>
<dbReference type="AlphaFoldDB" id="A0A7X1NKF9"/>
<feature type="transmembrane region" description="Helical" evidence="2">
    <location>
        <begin position="495"/>
        <end position="516"/>
    </location>
</feature>
<keyword evidence="4" id="KW-1185">Reference proteome</keyword>
<dbReference type="Proteomes" id="UP000484381">
    <property type="component" value="Unassembled WGS sequence"/>
</dbReference>
<accession>A0A7X1NKF9</accession>
<reference evidence="3 4" key="1">
    <citation type="submission" date="2019-10" db="EMBL/GenBank/DDBJ databases">
        <title>Paraburkholderia sp. isolated from nodules of Mimosa pudica from Brazilian Atlantic Forest soils.</title>
        <authorList>
            <person name="Paulitsch F."/>
            <person name="Hungria M."/>
            <person name="Dall'Agnol R."/>
        </authorList>
    </citation>
    <scope>NUCLEOTIDE SEQUENCE [LARGE SCALE GENOMIC DNA]</scope>
    <source>
        <strain evidence="3 4">CNPSo 3157</strain>
    </source>
</reference>
<evidence type="ECO:0000256" key="1">
    <source>
        <dbReference type="SAM" id="MobiDB-lite"/>
    </source>
</evidence>
<sequence>MAEGDTNPEVQDPAANRDGPAPPAIEREADKSLIFPAVRRAFALGWNLVELRGKIESERGEVEQRGMRVASLWRVSLARIALIHAQVFPLIGTEKTFYAPQESLPKYLFPSPDGPDYTQFSLLDARDDKDVKLASFKLYDVTRRAINCLALLYVNPDDSLDSERIKGLQTSLVNALAQEAPDAKPKVQLTILVGKFLEAWDGFLREHYYAGGMLPNNDLELIAYEAGRSMALLSWQITNETLGWERSLPHLCGHKEVPQDNQDLLEERHTATVETARADGVKRAWERAFRPDFVIRLQHDVVALSSKLDDAYLAQKGTAATATQAEGTDPELPSVSIRAIKQGLEFWRRAVMKTLDAVPEAQKDLAKDEQAYVEEYAARYGWSASMRLALTKQVNIWQTLISGQQTLRAFSTESVAQKLVNEVWDEIQAGLAVDVRQAIQRAESAAATLAQDAGEAVESVFVAAKWFFIPLGIFVALVIIAALVVLVIPNLQVGGAAPGLGLAGAGAAIAASFKWLDFSRFKEKTKSDLNQKAANTTAPASTGDDQGSGIAERLSALSHSMTTDALTAIKTGFAQVQTELDDLNRSVSVAYPLVDYIALARSQANADSNTTSETRAGTKGGIFLKDIIWTSEERAEELKAVVRAAFGPVAVLAYSAAQHSKKDTGASDSQQ</sequence>
<protein>
    <submittedName>
        <fullName evidence="3">Uncharacterized protein</fullName>
    </submittedName>
</protein>